<evidence type="ECO:0000256" key="4">
    <source>
        <dbReference type="ARBA" id="ARBA00068398"/>
    </source>
</evidence>
<evidence type="ECO:0000259" key="6">
    <source>
        <dbReference type="PROSITE" id="PS51203"/>
    </source>
</evidence>
<accession>A0A4U0UAJ0</accession>
<evidence type="ECO:0000256" key="1">
    <source>
        <dbReference type="ARBA" id="ARBA00004496"/>
    </source>
</evidence>
<dbReference type="GO" id="GO:0005737">
    <property type="term" value="C:cytoplasm"/>
    <property type="evidence" value="ECO:0007669"/>
    <property type="project" value="UniProtKB-SubCell"/>
</dbReference>
<dbReference type="AlphaFoldDB" id="A0A4U0UAJ0"/>
<evidence type="ECO:0000256" key="5">
    <source>
        <dbReference type="SAM" id="MobiDB-lite"/>
    </source>
</evidence>
<name>A0A4U0UAJ0_9PEZI</name>
<dbReference type="Gene3D" id="2.60.40.790">
    <property type="match status" value="1"/>
</dbReference>
<dbReference type="SUPFAM" id="SSF49764">
    <property type="entry name" value="HSP20-like chaperones"/>
    <property type="match status" value="1"/>
</dbReference>
<evidence type="ECO:0000256" key="2">
    <source>
        <dbReference type="ARBA" id="ARBA00022490"/>
    </source>
</evidence>
<proteinExistence type="predicted"/>
<feature type="region of interest" description="Disordered" evidence="5">
    <location>
        <begin position="1"/>
        <end position="32"/>
    </location>
</feature>
<comment type="caution">
    <text evidence="7">The sequence shown here is derived from an EMBL/GenBank/DDBJ whole genome shotgun (WGS) entry which is preliminary data.</text>
</comment>
<dbReference type="GO" id="GO:0051082">
    <property type="term" value="F:unfolded protein binding"/>
    <property type="evidence" value="ECO:0007669"/>
    <property type="project" value="TreeGrafter"/>
</dbReference>
<dbReference type="PANTHER" id="PTHR12356">
    <property type="entry name" value="NUCLEAR MOVEMENT PROTEIN NUDC"/>
    <property type="match status" value="1"/>
</dbReference>
<dbReference type="CDD" id="cd06467">
    <property type="entry name" value="p23_NUDC_like"/>
    <property type="match status" value="1"/>
</dbReference>
<dbReference type="InterPro" id="IPR037898">
    <property type="entry name" value="NudC_fam"/>
</dbReference>
<dbReference type="Pfam" id="PF04969">
    <property type="entry name" value="CS"/>
    <property type="match status" value="1"/>
</dbReference>
<dbReference type="InterPro" id="IPR008978">
    <property type="entry name" value="HSP20-like_chaperone"/>
</dbReference>
<organism evidence="7 8">
    <name type="scientific">Salinomyces thailandicus</name>
    <dbReference type="NCBI Taxonomy" id="706561"/>
    <lineage>
        <taxon>Eukaryota</taxon>
        <taxon>Fungi</taxon>
        <taxon>Dikarya</taxon>
        <taxon>Ascomycota</taxon>
        <taxon>Pezizomycotina</taxon>
        <taxon>Dothideomycetes</taxon>
        <taxon>Dothideomycetidae</taxon>
        <taxon>Mycosphaerellales</taxon>
        <taxon>Teratosphaeriaceae</taxon>
        <taxon>Salinomyces</taxon>
    </lineage>
</organism>
<sequence>MADIDRPASPSPEDRKRLDAEAKQKEDEEQSKLPYKWVQTIGDLDLTATIPANIKGRDLDVKLTRNGVKAGIKGQEPIIDGTFPHQIHVDESAWTLESVKDGKELNIHLDKVNKMEWWAHVITSAPKIDTSKITPENSKLGDLDGETRGMVEKMMYDQRQKEMGKPTSEEEQKMEMLKKFQAQHPEMDFSNAKMS</sequence>
<reference evidence="7 8" key="1">
    <citation type="submission" date="2017-03" db="EMBL/GenBank/DDBJ databases">
        <title>Genomes of endolithic fungi from Antarctica.</title>
        <authorList>
            <person name="Coleine C."/>
            <person name="Masonjones S."/>
            <person name="Stajich J.E."/>
        </authorList>
    </citation>
    <scope>NUCLEOTIDE SEQUENCE [LARGE SCALE GENOMIC DNA]</scope>
    <source>
        <strain evidence="7 8">CCFEE 6315</strain>
    </source>
</reference>
<dbReference type="InterPro" id="IPR007052">
    <property type="entry name" value="CS_dom"/>
</dbReference>
<feature type="domain" description="CS" evidence="6">
    <location>
        <begin position="30"/>
        <end position="122"/>
    </location>
</feature>
<feature type="compositionally biased region" description="Basic and acidic residues" evidence="5">
    <location>
        <begin position="1"/>
        <end position="26"/>
    </location>
</feature>
<dbReference type="PANTHER" id="PTHR12356:SF3">
    <property type="entry name" value="NUCLEAR MIGRATION PROTEIN NUDC"/>
    <property type="match status" value="1"/>
</dbReference>
<evidence type="ECO:0000313" key="8">
    <source>
        <dbReference type="Proteomes" id="UP000308549"/>
    </source>
</evidence>
<dbReference type="FunFam" id="2.60.40.790:FF:000001">
    <property type="entry name" value="Nuclear migration protein nudC"/>
    <property type="match status" value="1"/>
</dbReference>
<dbReference type="PROSITE" id="PS51203">
    <property type="entry name" value="CS"/>
    <property type="match status" value="1"/>
</dbReference>
<keyword evidence="2" id="KW-0963">Cytoplasm</keyword>
<protein>
    <recommendedName>
        <fullName evidence="4">Nuclear movement protein nudC</fullName>
    </recommendedName>
</protein>
<evidence type="ECO:0000256" key="3">
    <source>
        <dbReference type="ARBA" id="ARBA00059400"/>
    </source>
</evidence>
<keyword evidence="8" id="KW-1185">Reference proteome</keyword>
<dbReference type="Proteomes" id="UP000308549">
    <property type="component" value="Unassembled WGS sequence"/>
</dbReference>
<comment type="subcellular location">
    <subcellularLocation>
        <location evidence="1">Cytoplasm</location>
    </subcellularLocation>
</comment>
<dbReference type="OrthoDB" id="416217at2759"/>
<evidence type="ECO:0000313" key="7">
    <source>
        <dbReference type="EMBL" id="TKA32401.1"/>
    </source>
</evidence>
<dbReference type="GO" id="GO:0006457">
    <property type="term" value="P:protein folding"/>
    <property type="evidence" value="ECO:0007669"/>
    <property type="project" value="TreeGrafter"/>
</dbReference>
<dbReference type="EMBL" id="NAJL01000005">
    <property type="protein sequence ID" value="TKA32401.1"/>
    <property type="molecule type" value="Genomic_DNA"/>
</dbReference>
<gene>
    <name evidence="7" type="ORF">B0A50_01507</name>
</gene>
<comment type="function">
    <text evidence="3">Required for nuclear movement. May interact between microtubules and nuclei and/or may be involved in the generation of force used to move nuclei during interphase.</text>
</comment>